<accession>A0A1R4I340</accession>
<dbReference type="EMBL" id="FUKM01000057">
    <property type="protein sequence ID" value="SJN14277.1"/>
    <property type="molecule type" value="Genomic_DNA"/>
</dbReference>
<proteinExistence type="predicted"/>
<dbReference type="AlphaFoldDB" id="A0A1R4I340"/>
<comment type="caution">
    <text evidence="1">The sequence shown here is derived from an EMBL/GenBank/DDBJ whole genome shotgun (WGS) entry which is preliminary data.</text>
</comment>
<reference evidence="1 2" key="1">
    <citation type="submission" date="2017-02" db="EMBL/GenBank/DDBJ databases">
        <authorList>
            <person name="Dridi B."/>
        </authorList>
    </citation>
    <scope>NUCLEOTIDE SEQUENCE [LARGE SCALE GENOMIC DNA]</scope>
    <source>
        <strain evidence="1 2">JB380</strain>
    </source>
</reference>
<evidence type="ECO:0000313" key="2">
    <source>
        <dbReference type="Proteomes" id="UP000196331"/>
    </source>
</evidence>
<name>A0A1R4I340_9GAMM</name>
<dbReference type="Proteomes" id="UP000196331">
    <property type="component" value="Unassembled WGS sequence"/>
</dbReference>
<evidence type="ECO:0000313" key="1">
    <source>
        <dbReference type="EMBL" id="SJN14277.1"/>
    </source>
</evidence>
<organism evidence="1 2">
    <name type="scientific">Halomonas citrativorans</name>
    <dbReference type="NCBI Taxonomy" id="2742612"/>
    <lineage>
        <taxon>Bacteria</taxon>
        <taxon>Pseudomonadati</taxon>
        <taxon>Pseudomonadota</taxon>
        <taxon>Gammaproteobacteria</taxon>
        <taxon>Oceanospirillales</taxon>
        <taxon>Halomonadaceae</taxon>
        <taxon>Halomonas</taxon>
    </lineage>
</organism>
<protein>
    <submittedName>
        <fullName evidence="1">Uncharacterized protein</fullName>
    </submittedName>
</protein>
<sequence>MLTFGRRWLGSRGQARRITGGEAHDSTEAQALIKDFPCGDGKFNATNRTELVGRL</sequence>
<gene>
    <name evidence="1" type="ORF">CZ787_14340</name>
</gene>